<gene>
    <name evidence="1" type="ORF">N309_09049</name>
</gene>
<dbReference type="Proteomes" id="UP000053641">
    <property type="component" value="Unassembled WGS sequence"/>
</dbReference>
<protein>
    <submittedName>
        <fullName evidence="1">Uncharacterized protein</fullName>
    </submittedName>
</protein>
<keyword evidence="2" id="KW-1185">Reference proteome</keyword>
<dbReference type="AlphaFoldDB" id="A0A099YXE2"/>
<name>A0A099YXE2_TINGU</name>
<sequence>MGNKLRAELGMVSKKGLWLPNGSKCCTVCVASSSLLPRELIKRAQCQLSALEHLQCKLATQ</sequence>
<dbReference type="EMBL" id="KL886588">
    <property type="protein sequence ID" value="KGL74031.1"/>
    <property type="molecule type" value="Genomic_DNA"/>
</dbReference>
<accession>A0A099YXE2</accession>
<evidence type="ECO:0000313" key="1">
    <source>
        <dbReference type="EMBL" id="KGL74031.1"/>
    </source>
</evidence>
<proteinExistence type="predicted"/>
<evidence type="ECO:0000313" key="2">
    <source>
        <dbReference type="Proteomes" id="UP000053641"/>
    </source>
</evidence>
<dbReference type="STRING" id="94827.A0A099YXE2"/>
<organism evidence="1 2">
    <name type="scientific">Tinamus guttatus</name>
    <name type="common">White-throated tinamou</name>
    <dbReference type="NCBI Taxonomy" id="94827"/>
    <lineage>
        <taxon>Eukaryota</taxon>
        <taxon>Metazoa</taxon>
        <taxon>Chordata</taxon>
        <taxon>Craniata</taxon>
        <taxon>Vertebrata</taxon>
        <taxon>Euteleostomi</taxon>
        <taxon>Archelosauria</taxon>
        <taxon>Archosauria</taxon>
        <taxon>Dinosauria</taxon>
        <taxon>Saurischia</taxon>
        <taxon>Theropoda</taxon>
        <taxon>Coelurosauria</taxon>
        <taxon>Aves</taxon>
        <taxon>Palaeognathae</taxon>
        <taxon>Tinamiformes</taxon>
        <taxon>Tinamidae</taxon>
        <taxon>Tinamus</taxon>
    </lineage>
</organism>
<feature type="non-terminal residue" evidence="1">
    <location>
        <position position="61"/>
    </location>
</feature>
<reference evidence="1 2" key="1">
    <citation type="submission" date="2014-06" db="EMBL/GenBank/DDBJ databases">
        <title>Genome evolution of avian class.</title>
        <authorList>
            <person name="Zhang G."/>
            <person name="Li C."/>
        </authorList>
    </citation>
    <scope>NUCLEOTIDE SEQUENCE [LARGE SCALE GENOMIC DNA]</scope>
    <source>
        <strain evidence="1">BGI_N309</strain>
    </source>
</reference>